<feature type="compositionally biased region" description="Low complexity" evidence="1">
    <location>
        <begin position="81"/>
        <end position="90"/>
    </location>
</feature>
<evidence type="ECO:0000256" key="1">
    <source>
        <dbReference type="SAM" id="MobiDB-lite"/>
    </source>
</evidence>
<dbReference type="EMBL" id="FN649760">
    <property type="protein sequence ID" value="CBJ32704.1"/>
    <property type="molecule type" value="Genomic_DNA"/>
</dbReference>
<accession>D7FZ87</accession>
<evidence type="ECO:0000313" key="2">
    <source>
        <dbReference type="EMBL" id="CBJ32704.1"/>
    </source>
</evidence>
<gene>
    <name evidence="2" type="ORF">Esi_0358_0005</name>
</gene>
<keyword evidence="3" id="KW-1185">Reference proteome</keyword>
<protein>
    <submittedName>
        <fullName evidence="2">Uncharacterized protein</fullName>
    </submittedName>
</protein>
<organism evidence="2 3">
    <name type="scientific">Ectocarpus siliculosus</name>
    <name type="common">Brown alga</name>
    <name type="synonym">Conferva siliculosa</name>
    <dbReference type="NCBI Taxonomy" id="2880"/>
    <lineage>
        <taxon>Eukaryota</taxon>
        <taxon>Sar</taxon>
        <taxon>Stramenopiles</taxon>
        <taxon>Ochrophyta</taxon>
        <taxon>PX clade</taxon>
        <taxon>Phaeophyceae</taxon>
        <taxon>Ectocarpales</taxon>
        <taxon>Ectocarpaceae</taxon>
        <taxon>Ectocarpus</taxon>
    </lineage>
</organism>
<dbReference type="AlphaFoldDB" id="D7FZ87"/>
<sequence>MPQALIPDYMPGNPYSELINPLWCSYGLGARPATAIAQDGTIFYQQEWLHTGDLADELDVFLEGGGDPDAAAASGGGRGRAGAAQHQHGSLGSASRSSVLPAQGLKRT</sequence>
<reference evidence="2 3" key="1">
    <citation type="journal article" date="2010" name="Nature">
        <title>The Ectocarpus genome and the independent evolution of multicellularity in brown algae.</title>
        <authorList>
            <person name="Cock J.M."/>
            <person name="Sterck L."/>
            <person name="Rouze P."/>
            <person name="Scornet D."/>
            <person name="Allen A.E."/>
            <person name="Amoutzias G."/>
            <person name="Anthouard V."/>
            <person name="Artiguenave F."/>
            <person name="Aury J.M."/>
            <person name="Badger J.H."/>
            <person name="Beszteri B."/>
            <person name="Billiau K."/>
            <person name="Bonnet E."/>
            <person name="Bothwell J.H."/>
            <person name="Bowler C."/>
            <person name="Boyen C."/>
            <person name="Brownlee C."/>
            <person name="Carrano C.J."/>
            <person name="Charrier B."/>
            <person name="Cho G.Y."/>
            <person name="Coelho S.M."/>
            <person name="Collen J."/>
            <person name="Corre E."/>
            <person name="Da Silva C."/>
            <person name="Delage L."/>
            <person name="Delaroque N."/>
            <person name="Dittami S.M."/>
            <person name="Doulbeau S."/>
            <person name="Elias M."/>
            <person name="Farnham G."/>
            <person name="Gachon C.M."/>
            <person name="Gschloessl B."/>
            <person name="Heesch S."/>
            <person name="Jabbari K."/>
            <person name="Jubin C."/>
            <person name="Kawai H."/>
            <person name="Kimura K."/>
            <person name="Kloareg B."/>
            <person name="Kupper F.C."/>
            <person name="Lang D."/>
            <person name="Le Bail A."/>
            <person name="Leblanc C."/>
            <person name="Lerouge P."/>
            <person name="Lohr M."/>
            <person name="Lopez P.J."/>
            <person name="Martens C."/>
            <person name="Maumus F."/>
            <person name="Michel G."/>
            <person name="Miranda-Saavedra D."/>
            <person name="Morales J."/>
            <person name="Moreau H."/>
            <person name="Motomura T."/>
            <person name="Nagasato C."/>
            <person name="Napoli C.A."/>
            <person name="Nelson D.R."/>
            <person name="Nyvall-Collen P."/>
            <person name="Peters A.F."/>
            <person name="Pommier C."/>
            <person name="Potin P."/>
            <person name="Poulain J."/>
            <person name="Quesneville H."/>
            <person name="Read B."/>
            <person name="Rensing S.A."/>
            <person name="Ritter A."/>
            <person name="Rousvoal S."/>
            <person name="Samanta M."/>
            <person name="Samson G."/>
            <person name="Schroeder D.C."/>
            <person name="Segurens B."/>
            <person name="Strittmatter M."/>
            <person name="Tonon T."/>
            <person name="Tregear J.W."/>
            <person name="Valentin K."/>
            <person name="von Dassow P."/>
            <person name="Yamagishi T."/>
            <person name="Van de Peer Y."/>
            <person name="Wincker P."/>
        </authorList>
    </citation>
    <scope>NUCLEOTIDE SEQUENCE [LARGE SCALE GENOMIC DNA]</scope>
    <source>
        <strain evidence="3">Ec32 / CCAP1310/4</strain>
    </source>
</reference>
<proteinExistence type="predicted"/>
<name>D7FZ87_ECTSI</name>
<feature type="region of interest" description="Disordered" evidence="1">
    <location>
        <begin position="65"/>
        <end position="108"/>
    </location>
</feature>
<dbReference type="Proteomes" id="UP000002630">
    <property type="component" value="Unassembled WGS sequence"/>
</dbReference>
<evidence type="ECO:0000313" key="3">
    <source>
        <dbReference type="Proteomes" id="UP000002630"/>
    </source>
</evidence>
<dbReference type="InParanoid" id="D7FZ87"/>